<sequence length="244" mass="27271">MTSQQQFDAMFSGVIGQDYQLLKLICPLATEMSRLVGEAVKTFGASATSEDIHVLELGGGTGITTLSVLSADDRVKVLSVDNEPTMQQQAKTNLQSWQEQGRVTFSSDDALTALQNIASDSIDMLASAYTLHNFEHSYREQVINEIYRVLKKDGQFINGDRYGLDDISAHTVKIQQEVAGYFKVLTEHQRLDVLEHWIIHLFSDESENHVMRESVSLQQLADAGFTDIQLSNRMEVNALVTARK</sequence>
<dbReference type="Proteomes" id="UP001225378">
    <property type="component" value="Chromosome"/>
</dbReference>
<dbReference type="GO" id="GO:0032259">
    <property type="term" value="P:methylation"/>
    <property type="evidence" value="ECO:0007669"/>
    <property type="project" value="UniProtKB-KW"/>
</dbReference>
<dbReference type="RefSeq" id="WP_305907917.1">
    <property type="nucleotide sequence ID" value="NZ_CP157743.1"/>
</dbReference>
<evidence type="ECO:0000259" key="1">
    <source>
        <dbReference type="Pfam" id="PF13649"/>
    </source>
</evidence>
<name>A0AAU7NQT4_9GAMM</name>
<dbReference type="Gene3D" id="3.40.50.150">
    <property type="entry name" value="Vaccinia Virus protein VP39"/>
    <property type="match status" value="1"/>
</dbReference>
<evidence type="ECO:0000313" key="2">
    <source>
        <dbReference type="EMBL" id="XBS19328.1"/>
    </source>
</evidence>
<dbReference type="InterPro" id="IPR029063">
    <property type="entry name" value="SAM-dependent_MTases_sf"/>
</dbReference>
<dbReference type="Pfam" id="PF13649">
    <property type="entry name" value="Methyltransf_25"/>
    <property type="match status" value="1"/>
</dbReference>
<dbReference type="CDD" id="cd02440">
    <property type="entry name" value="AdoMet_MTases"/>
    <property type="match status" value="1"/>
</dbReference>
<gene>
    <name evidence="2" type="ORF">Q9L42_013225</name>
</gene>
<dbReference type="EMBL" id="CP157743">
    <property type="protein sequence ID" value="XBS19328.1"/>
    <property type="molecule type" value="Genomic_DNA"/>
</dbReference>
<accession>A0AAU7NQT4</accession>
<dbReference type="EC" id="2.1.-.-" evidence="2"/>
<dbReference type="InterPro" id="IPR041698">
    <property type="entry name" value="Methyltransf_25"/>
</dbReference>
<dbReference type="GO" id="GO:0008168">
    <property type="term" value="F:methyltransferase activity"/>
    <property type="evidence" value="ECO:0007669"/>
    <property type="project" value="UniProtKB-KW"/>
</dbReference>
<keyword evidence="3" id="KW-1185">Reference proteome</keyword>
<keyword evidence="2" id="KW-0489">Methyltransferase</keyword>
<dbReference type="SUPFAM" id="SSF53335">
    <property type="entry name" value="S-adenosyl-L-methionine-dependent methyltransferases"/>
    <property type="match status" value="1"/>
</dbReference>
<keyword evidence="2" id="KW-0808">Transferase</keyword>
<dbReference type="KEGG" id="mech:Q9L42_013225"/>
<evidence type="ECO:0000313" key="3">
    <source>
        <dbReference type="Proteomes" id="UP001225378"/>
    </source>
</evidence>
<protein>
    <submittedName>
        <fullName evidence="2">Class I SAM-dependent methyltransferase</fullName>
        <ecNumber evidence="2">2.1.-.-</ecNumber>
    </submittedName>
</protein>
<dbReference type="AlphaFoldDB" id="A0AAU7NQT4"/>
<reference evidence="2 3" key="1">
    <citation type="journal article" date="2024" name="Microbiology">
        <title>Methylomarinum rosea sp. nov., a novel halophilic methanotrophic bacterium from the hypersaline Lake Elton.</title>
        <authorList>
            <person name="Suleimanov R.Z."/>
            <person name="Oshkin I.Y."/>
            <person name="Danilova O.V."/>
            <person name="Suzina N.E."/>
            <person name="Dedysh S.N."/>
        </authorList>
    </citation>
    <scope>NUCLEOTIDE SEQUENCE [LARGE SCALE GENOMIC DNA]</scope>
    <source>
        <strain evidence="2 3">Ch1-1</strain>
    </source>
</reference>
<organism evidence="2 3">
    <name type="scientific">Methylomarinum roseum</name>
    <dbReference type="NCBI Taxonomy" id="3067653"/>
    <lineage>
        <taxon>Bacteria</taxon>
        <taxon>Pseudomonadati</taxon>
        <taxon>Pseudomonadota</taxon>
        <taxon>Gammaproteobacteria</taxon>
        <taxon>Methylococcales</taxon>
        <taxon>Methylococcaceae</taxon>
        <taxon>Methylomarinum</taxon>
    </lineage>
</organism>
<proteinExistence type="predicted"/>
<feature type="domain" description="Methyltransferase" evidence="1">
    <location>
        <begin position="54"/>
        <end position="154"/>
    </location>
</feature>